<evidence type="ECO:0000313" key="3">
    <source>
        <dbReference type="EMBL" id="GHM59777.1"/>
    </source>
</evidence>
<evidence type="ECO:0000313" key="4">
    <source>
        <dbReference type="Proteomes" id="UP000637906"/>
    </source>
</evidence>
<dbReference type="Proteomes" id="UP000637906">
    <property type="component" value="Unassembled WGS sequence"/>
</dbReference>
<sequence length="536" mass="60937">MHRSKEGLCDYFIAQIDEIIIDHIPDNSPFNITIDNYTKITHKNKIWIIANDPQYSQLYEFYKEDDNYNLIKSEFIIPDFVHQRMKDKGLTSKEFKDRTEACQYLYQLSEELNQYMYHESISCDELSKSKYFDFVELVKKEVQKFESDKYPNGYNNHMEMIVYGSDMFALRFFEGNSYSHTYTELQFICEKNSSEIKRLHQHGQSHGSNYILQIITSVPHDPESVTELIRRRIKDIQKSLECDSPYFNKPQAIEKFDSKNQVFEYLDNLFSTSVYKHYLATTRPEEINCNNNNTQAAYIGLGLLSTTATILSPFHNYTINGKAIETRNLPRICTAGNASALQQNTTDILGHNSSEDNNTNIMVAMLVSVFATFAVVVILAVYCKNHQRRNVNRRRQGTLEAGDEQSHPGEMERISVQREDDQQLSSVNSEARTHPLPAIDNEVTSSSSSSSNTLSRTGSSTSSRSGTVSQARSLASEDSQSGSEEVETDNSQRSSSSANASQELQGTSVQNVEGRSRSLRSTSIVSQVVDCLRNSC</sequence>
<name>A0A8J3MN28_9RICK</name>
<feature type="compositionally biased region" description="Low complexity" evidence="1">
    <location>
        <begin position="491"/>
        <end position="502"/>
    </location>
</feature>
<feature type="transmembrane region" description="Helical" evidence="2">
    <location>
        <begin position="361"/>
        <end position="383"/>
    </location>
</feature>
<accession>A0A8J3MN28</accession>
<comment type="caution">
    <text evidence="3">The sequence shown here is derived from an EMBL/GenBank/DDBJ whole genome shotgun (WGS) entry which is preliminary data.</text>
</comment>
<evidence type="ECO:0000256" key="2">
    <source>
        <dbReference type="SAM" id="Phobius"/>
    </source>
</evidence>
<keyword evidence="4" id="KW-1185">Reference proteome</keyword>
<feature type="region of interest" description="Disordered" evidence="1">
    <location>
        <begin position="416"/>
        <end position="520"/>
    </location>
</feature>
<keyword evidence="2" id="KW-0472">Membrane</keyword>
<feature type="compositionally biased region" description="Low complexity" evidence="1">
    <location>
        <begin position="443"/>
        <end position="469"/>
    </location>
</feature>
<feature type="compositionally biased region" description="Polar residues" evidence="1">
    <location>
        <begin position="503"/>
        <end position="520"/>
    </location>
</feature>
<feature type="compositionally biased region" description="Polar residues" evidence="1">
    <location>
        <begin position="470"/>
        <end position="483"/>
    </location>
</feature>
<protein>
    <submittedName>
        <fullName evidence="3">Uncharacterized protein</fullName>
    </submittedName>
</protein>
<organism evidence="3 4">
    <name type="scientific">Candidatus Mesenet longicola</name>
    <dbReference type="NCBI Taxonomy" id="1892558"/>
    <lineage>
        <taxon>Bacteria</taxon>
        <taxon>Pseudomonadati</taxon>
        <taxon>Pseudomonadota</taxon>
        <taxon>Alphaproteobacteria</taxon>
        <taxon>Rickettsiales</taxon>
        <taxon>Anaplasmataceae</taxon>
        <taxon>Candidatus Mesenet</taxon>
    </lineage>
</organism>
<keyword evidence="2" id="KW-0812">Transmembrane</keyword>
<dbReference type="AlphaFoldDB" id="A0A8J3MN28"/>
<evidence type="ECO:0000256" key="1">
    <source>
        <dbReference type="SAM" id="MobiDB-lite"/>
    </source>
</evidence>
<gene>
    <name evidence="3" type="ORF">sL5_07700</name>
</gene>
<proteinExistence type="predicted"/>
<dbReference type="EMBL" id="BNGU01000034">
    <property type="protein sequence ID" value="GHM59777.1"/>
    <property type="molecule type" value="Genomic_DNA"/>
</dbReference>
<reference evidence="3 4" key="1">
    <citation type="journal article" date="2021" name="Microb. Ecol.">
        <title>Candidatus Mesenet longicola: Novel Endosymbionts of Brontispa longissima that Induce Cytoplasmic Incompatibility.</title>
        <authorList>
            <person name="Takano S."/>
            <person name="Gotoh Y."/>
            <person name="Hayashi T."/>
        </authorList>
    </citation>
    <scope>NUCLEOTIDE SEQUENCE [LARGE SCALE GENOMIC DNA]</scope>
    <source>
        <strain evidence="3">L5</strain>
    </source>
</reference>
<keyword evidence="2" id="KW-1133">Transmembrane helix</keyword>